<dbReference type="Gene3D" id="1.10.287.110">
    <property type="entry name" value="DnaJ domain"/>
    <property type="match status" value="1"/>
</dbReference>
<evidence type="ECO:0000256" key="3">
    <source>
        <dbReference type="ARBA" id="ARBA00022989"/>
    </source>
</evidence>
<dbReference type="SUPFAM" id="SSF46565">
    <property type="entry name" value="Chaperone J-domain"/>
    <property type="match status" value="1"/>
</dbReference>
<feature type="domain" description="J" evidence="8">
    <location>
        <begin position="189"/>
        <end position="239"/>
    </location>
</feature>
<accession>A0ABT3TJL4</accession>
<comment type="similarity">
    <text evidence="6">Belongs to the TIM14 family.</text>
</comment>
<dbReference type="Pfam" id="PF00226">
    <property type="entry name" value="DnaJ"/>
    <property type="match status" value="1"/>
</dbReference>
<evidence type="ECO:0000256" key="1">
    <source>
        <dbReference type="ARBA" id="ARBA00004167"/>
    </source>
</evidence>
<evidence type="ECO:0000256" key="7">
    <source>
        <dbReference type="SAM" id="Phobius"/>
    </source>
</evidence>
<keyword evidence="4 7" id="KW-0472">Membrane</keyword>
<comment type="subcellular location">
    <subcellularLocation>
        <location evidence="1">Membrane</location>
        <topology evidence="1">Single-pass membrane protein</topology>
    </subcellularLocation>
</comment>
<sequence>MPRLILLLAIMFAGYIIYQRIKSQTPAQRKKSYIQLGLASLVIVVVVATLTGRMHWLGAAITGLVVGASRLLPMLIRMFPALQWLHRKHAAAQPGSGNQQSSVETSILRMSLDHDTGAMNGEVISGEFAGQFLNDLDQSQLLRLLDWVQKSDQDSARLLETYLQKRFGDEATFSRTPPADSNGSMNRSEALAVLGLSEEASDEEIVAAHRSLIQKLHPDRGGNDYLAAKINQAKDLLLA</sequence>
<evidence type="ECO:0000256" key="2">
    <source>
        <dbReference type="ARBA" id="ARBA00022692"/>
    </source>
</evidence>
<dbReference type="PANTHER" id="PTHR12763">
    <property type="match status" value="1"/>
</dbReference>
<evidence type="ECO:0000256" key="6">
    <source>
        <dbReference type="ARBA" id="ARBA00038105"/>
    </source>
</evidence>
<dbReference type="SMART" id="SM00271">
    <property type="entry name" value="DnaJ"/>
    <property type="match status" value="1"/>
</dbReference>
<dbReference type="RefSeq" id="WP_279245975.1">
    <property type="nucleotide sequence ID" value="NZ_SHNN01000002.1"/>
</dbReference>
<evidence type="ECO:0000256" key="5">
    <source>
        <dbReference type="ARBA" id="ARBA00023186"/>
    </source>
</evidence>
<evidence type="ECO:0000256" key="4">
    <source>
        <dbReference type="ARBA" id="ARBA00023136"/>
    </source>
</evidence>
<dbReference type="Proteomes" id="UP001143362">
    <property type="component" value="Unassembled WGS sequence"/>
</dbReference>
<feature type="transmembrane region" description="Helical" evidence="7">
    <location>
        <begin position="6"/>
        <end position="21"/>
    </location>
</feature>
<proteinExistence type="inferred from homology"/>
<reference evidence="9" key="1">
    <citation type="submission" date="2019-02" db="EMBL/GenBank/DDBJ databases">
        <authorList>
            <person name="Li S.-H."/>
        </authorList>
    </citation>
    <scope>NUCLEOTIDE SEQUENCE</scope>
    <source>
        <strain evidence="9">IMCC14734</strain>
    </source>
</reference>
<dbReference type="InterPro" id="IPR036869">
    <property type="entry name" value="J_dom_sf"/>
</dbReference>
<feature type="transmembrane region" description="Helical" evidence="7">
    <location>
        <begin position="33"/>
        <end position="50"/>
    </location>
</feature>
<dbReference type="InterPro" id="IPR001623">
    <property type="entry name" value="DnaJ_domain"/>
</dbReference>
<dbReference type="EMBL" id="SHNN01000002">
    <property type="protein sequence ID" value="MCX2981980.1"/>
    <property type="molecule type" value="Genomic_DNA"/>
</dbReference>
<dbReference type="CDD" id="cd06257">
    <property type="entry name" value="DnaJ"/>
    <property type="match status" value="1"/>
</dbReference>
<keyword evidence="10" id="KW-1185">Reference proteome</keyword>
<name>A0ABT3TJL4_9GAMM</name>
<evidence type="ECO:0000313" key="10">
    <source>
        <dbReference type="Proteomes" id="UP001143362"/>
    </source>
</evidence>
<evidence type="ECO:0000259" key="8">
    <source>
        <dbReference type="PROSITE" id="PS50076"/>
    </source>
</evidence>
<organism evidence="9 10">
    <name type="scientific">Candidatus Litorirhabdus singularis</name>
    <dbReference type="NCBI Taxonomy" id="2518993"/>
    <lineage>
        <taxon>Bacteria</taxon>
        <taxon>Pseudomonadati</taxon>
        <taxon>Pseudomonadota</taxon>
        <taxon>Gammaproteobacteria</taxon>
        <taxon>Cellvibrionales</taxon>
        <taxon>Halieaceae</taxon>
        <taxon>Candidatus Litorirhabdus</taxon>
    </lineage>
</organism>
<feature type="transmembrane region" description="Helical" evidence="7">
    <location>
        <begin position="56"/>
        <end position="79"/>
    </location>
</feature>
<dbReference type="PROSITE" id="PS50076">
    <property type="entry name" value="DNAJ_2"/>
    <property type="match status" value="1"/>
</dbReference>
<protein>
    <submittedName>
        <fullName evidence="9">Molecular chaperone DnaJ</fullName>
    </submittedName>
</protein>
<gene>
    <name evidence="9" type="ORF">EYC98_14045</name>
</gene>
<evidence type="ECO:0000313" key="9">
    <source>
        <dbReference type="EMBL" id="MCX2981980.1"/>
    </source>
</evidence>
<comment type="caution">
    <text evidence="9">The sequence shown here is derived from an EMBL/GenBank/DDBJ whole genome shotgun (WGS) entry which is preliminary data.</text>
</comment>
<keyword evidence="2 7" id="KW-0812">Transmembrane</keyword>
<keyword evidence="3 7" id="KW-1133">Transmembrane helix</keyword>
<dbReference type="PANTHER" id="PTHR12763:SF28">
    <property type="entry name" value="GEO10507P1-RELATED"/>
    <property type="match status" value="1"/>
</dbReference>
<keyword evidence="5" id="KW-0143">Chaperone</keyword>